<dbReference type="SUPFAM" id="SSF48179">
    <property type="entry name" value="6-phosphogluconate dehydrogenase C-terminal domain-like"/>
    <property type="match status" value="1"/>
</dbReference>
<keyword evidence="3" id="KW-0472">Membrane</keyword>
<dbReference type="InterPro" id="IPR006176">
    <property type="entry name" value="3-OHacyl-CoA_DH_NAD-bd"/>
</dbReference>
<dbReference type="PANTHER" id="PTHR48075">
    <property type="entry name" value="3-HYDROXYACYL-COA DEHYDROGENASE FAMILY PROTEIN"/>
    <property type="match status" value="1"/>
</dbReference>
<dbReference type="GO" id="GO:0016616">
    <property type="term" value="F:oxidoreductase activity, acting on the CH-OH group of donors, NAD or NADP as acceptor"/>
    <property type="evidence" value="ECO:0007669"/>
    <property type="project" value="InterPro"/>
</dbReference>
<keyword evidence="3" id="KW-1133">Transmembrane helix</keyword>
<evidence type="ECO:0000256" key="3">
    <source>
        <dbReference type="SAM" id="Phobius"/>
    </source>
</evidence>
<protein>
    <submittedName>
        <fullName evidence="6">3-hydroxyacyl-CoA dehydrogenase family protein</fullName>
    </submittedName>
</protein>
<dbReference type="PIRSF" id="PIRSF000105">
    <property type="entry name" value="HCDH"/>
    <property type="match status" value="1"/>
</dbReference>
<dbReference type="OrthoDB" id="9771883at2"/>
<dbReference type="Pfam" id="PF02737">
    <property type="entry name" value="3HCDH_N"/>
    <property type="match status" value="1"/>
</dbReference>
<proteinExistence type="predicted"/>
<dbReference type="InterPro" id="IPR006108">
    <property type="entry name" value="3HC_DH_C"/>
</dbReference>
<dbReference type="InterPro" id="IPR008927">
    <property type="entry name" value="6-PGluconate_DH-like_C_sf"/>
</dbReference>
<gene>
    <name evidence="6" type="ORF">FDT80_13375</name>
</gene>
<dbReference type="GO" id="GO:0006631">
    <property type="term" value="P:fatty acid metabolic process"/>
    <property type="evidence" value="ECO:0007669"/>
    <property type="project" value="InterPro"/>
</dbReference>
<keyword evidence="3" id="KW-0812">Transmembrane</keyword>
<dbReference type="Proteomes" id="UP000309550">
    <property type="component" value="Unassembled WGS sequence"/>
</dbReference>
<sequence>MPSERGSVAIVGGGTMGVGLLYVFAAAGYDMILVEPDTAKAAAAARRLQDAVEIGLARGKLTEAQARAITQGYRRIDAAKALPENAALVVETVPERLELKHAVLADIAARRPRIIATNTSALSIDMLAAAVSDPTTFVGMHFFNPVWSLPLVEIVRGAATSEATLDAARAFAGTIGKSAITVTDTPGFATSRLDLIAAMEAIRMVEAGVASAEDIDRAMVVAYRHPIGPLRLSDIVGLDVRLDIARSLSASLGPRYAPPRLLEEMVERGELGQKTGRGFFDWTEAA</sequence>
<reference evidence="6 7" key="1">
    <citation type="submission" date="2019-05" db="EMBL/GenBank/DDBJ databases">
        <title>Sulfitobacter sabulilitoris sp. nov., isolated from a marine sand.</title>
        <authorList>
            <person name="Yoon J.-H."/>
        </authorList>
    </citation>
    <scope>NUCLEOTIDE SEQUENCE [LARGE SCALE GENOMIC DNA]</scope>
    <source>
        <strain evidence="6 7">HSMS-29</strain>
    </source>
</reference>
<evidence type="ECO:0000256" key="1">
    <source>
        <dbReference type="ARBA" id="ARBA00023002"/>
    </source>
</evidence>
<dbReference type="Gene3D" id="1.10.1040.10">
    <property type="entry name" value="N-(1-d-carboxylethyl)-l-norvaline Dehydrogenase, domain 2"/>
    <property type="match status" value="1"/>
</dbReference>
<accession>A0A5S3PD05</accession>
<organism evidence="6 7">
    <name type="scientific">Sulfitobacter sabulilitoris</name>
    <dbReference type="NCBI Taxonomy" id="2562655"/>
    <lineage>
        <taxon>Bacteria</taxon>
        <taxon>Pseudomonadati</taxon>
        <taxon>Pseudomonadota</taxon>
        <taxon>Alphaproteobacteria</taxon>
        <taxon>Rhodobacterales</taxon>
        <taxon>Roseobacteraceae</taxon>
        <taxon>Sulfitobacter</taxon>
    </lineage>
</organism>
<dbReference type="EMBL" id="VANS01000003">
    <property type="protein sequence ID" value="TMM51737.1"/>
    <property type="molecule type" value="Genomic_DNA"/>
</dbReference>
<feature type="site" description="Important for catalytic activity" evidence="2">
    <location>
        <position position="141"/>
    </location>
</feature>
<dbReference type="SUPFAM" id="SSF51735">
    <property type="entry name" value="NAD(P)-binding Rossmann-fold domains"/>
    <property type="match status" value="1"/>
</dbReference>
<name>A0A5S3PD05_9RHOB</name>
<dbReference type="InterPro" id="IPR022694">
    <property type="entry name" value="3-OHacyl-CoA_DH"/>
</dbReference>
<dbReference type="RefSeq" id="WP_138662810.1">
    <property type="nucleotide sequence ID" value="NZ_VANS01000003.1"/>
</dbReference>
<keyword evidence="1" id="KW-0560">Oxidoreductase</keyword>
<comment type="caution">
    <text evidence="6">The sequence shown here is derived from an EMBL/GenBank/DDBJ whole genome shotgun (WGS) entry which is preliminary data.</text>
</comment>
<evidence type="ECO:0000256" key="2">
    <source>
        <dbReference type="PIRSR" id="PIRSR000105-1"/>
    </source>
</evidence>
<feature type="domain" description="3-hydroxyacyl-CoA dehydrogenase C-terminal" evidence="4">
    <location>
        <begin position="187"/>
        <end position="282"/>
    </location>
</feature>
<dbReference type="Gene3D" id="3.40.50.720">
    <property type="entry name" value="NAD(P)-binding Rossmann-like Domain"/>
    <property type="match status" value="1"/>
</dbReference>
<evidence type="ECO:0000259" key="5">
    <source>
        <dbReference type="Pfam" id="PF02737"/>
    </source>
</evidence>
<dbReference type="PANTHER" id="PTHR48075:SF5">
    <property type="entry name" value="3-HYDROXYBUTYRYL-COA DEHYDROGENASE"/>
    <property type="match status" value="1"/>
</dbReference>
<feature type="transmembrane region" description="Helical" evidence="3">
    <location>
        <begin position="7"/>
        <end position="29"/>
    </location>
</feature>
<dbReference type="InterPro" id="IPR036291">
    <property type="entry name" value="NAD(P)-bd_dom_sf"/>
</dbReference>
<feature type="domain" description="3-hydroxyacyl-CoA dehydrogenase NAD binding" evidence="5">
    <location>
        <begin position="7"/>
        <end position="184"/>
    </location>
</feature>
<evidence type="ECO:0000259" key="4">
    <source>
        <dbReference type="Pfam" id="PF00725"/>
    </source>
</evidence>
<evidence type="ECO:0000313" key="6">
    <source>
        <dbReference type="EMBL" id="TMM51737.1"/>
    </source>
</evidence>
<dbReference type="InterPro" id="IPR013328">
    <property type="entry name" value="6PGD_dom2"/>
</dbReference>
<dbReference type="GO" id="GO:0070403">
    <property type="term" value="F:NAD+ binding"/>
    <property type="evidence" value="ECO:0007669"/>
    <property type="project" value="InterPro"/>
</dbReference>
<evidence type="ECO:0000313" key="7">
    <source>
        <dbReference type="Proteomes" id="UP000309550"/>
    </source>
</evidence>
<dbReference type="Pfam" id="PF00725">
    <property type="entry name" value="3HCDH"/>
    <property type="match status" value="1"/>
</dbReference>
<keyword evidence="7" id="KW-1185">Reference proteome</keyword>
<dbReference type="AlphaFoldDB" id="A0A5S3PD05"/>